<dbReference type="InterPro" id="IPR028082">
    <property type="entry name" value="Peripla_BP_I"/>
</dbReference>
<keyword evidence="1" id="KW-0805">Transcription regulation</keyword>
<organism evidence="6 7">
    <name type="scientific">Knoellia sinensis KCTC 19936</name>
    <dbReference type="NCBI Taxonomy" id="1385520"/>
    <lineage>
        <taxon>Bacteria</taxon>
        <taxon>Bacillati</taxon>
        <taxon>Actinomycetota</taxon>
        <taxon>Actinomycetes</taxon>
        <taxon>Micrococcales</taxon>
        <taxon>Intrasporangiaceae</taxon>
        <taxon>Knoellia</taxon>
    </lineage>
</organism>
<feature type="compositionally biased region" description="Low complexity" evidence="4">
    <location>
        <begin position="343"/>
        <end position="358"/>
    </location>
</feature>
<dbReference type="STRING" id="1385520.N802_05685"/>
<dbReference type="SUPFAM" id="SSF47413">
    <property type="entry name" value="lambda repressor-like DNA-binding domains"/>
    <property type="match status" value="1"/>
</dbReference>
<dbReference type="SMART" id="SM00354">
    <property type="entry name" value="HTH_LACI"/>
    <property type="match status" value="1"/>
</dbReference>
<evidence type="ECO:0000256" key="2">
    <source>
        <dbReference type="ARBA" id="ARBA00023125"/>
    </source>
</evidence>
<dbReference type="PANTHER" id="PTHR30146:SF109">
    <property type="entry name" value="HTH-TYPE TRANSCRIPTIONAL REGULATOR GALS"/>
    <property type="match status" value="1"/>
</dbReference>
<gene>
    <name evidence="6" type="ORF">N802_05685</name>
</gene>
<proteinExistence type="predicted"/>
<evidence type="ECO:0000313" key="6">
    <source>
        <dbReference type="EMBL" id="KGN30887.1"/>
    </source>
</evidence>
<evidence type="ECO:0000313" key="7">
    <source>
        <dbReference type="Proteomes" id="UP000030002"/>
    </source>
</evidence>
<keyword evidence="2" id="KW-0238">DNA-binding</keyword>
<dbReference type="Pfam" id="PF00356">
    <property type="entry name" value="LacI"/>
    <property type="match status" value="1"/>
</dbReference>
<dbReference type="InterPro" id="IPR010982">
    <property type="entry name" value="Lambda_DNA-bd_dom_sf"/>
</dbReference>
<dbReference type="CDD" id="cd01392">
    <property type="entry name" value="HTH_LacI"/>
    <property type="match status" value="1"/>
</dbReference>
<dbReference type="AlphaFoldDB" id="A0A0A0J438"/>
<keyword evidence="7" id="KW-1185">Reference proteome</keyword>
<dbReference type="eggNOG" id="COG1609">
    <property type="taxonomic scope" value="Bacteria"/>
</dbReference>
<evidence type="ECO:0000259" key="5">
    <source>
        <dbReference type="PROSITE" id="PS50932"/>
    </source>
</evidence>
<accession>A0A0A0J438</accession>
<dbReference type="PANTHER" id="PTHR30146">
    <property type="entry name" value="LACI-RELATED TRANSCRIPTIONAL REPRESSOR"/>
    <property type="match status" value="1"/>
</dbReference>
<evidence type="ECO:0000256" key="4">
    <source>
        <dbReference type="SAM" id="MobiDB-lite"/>
    </source>
</evidence>
<dbReference type="PROSITE" id="PS50932">
    <property type="entry name" value="HTH_LACI_2"/>
    <property type="match status" value="1"/>
</dbReference>
<dbReference type="CDD" id="cd06267">
    <property type="entry name" value="PBP1_LacI_sugar_binding-like"/>
    <property type="match status" value="1"/>
</dbReference>
<dbReference type="GO" id="GO:0000976">
    <property type="term" value="F:transcription cis-regulatory region binding"/>
    <property type="evidence" value="ECO:0007669"/>
    <property type="project" value="TreeGrafter"/>
</dbReference>
<dbReference type="Gene3D" id="3.40.50.2300">
    <property type="match status" value="2"/>
</dbReference>
<feature type="domain" description="HTH lacI-type" evidence="5">
    <location>
        <begin position="5"/>
        <end position="59"/>
    </location>
</feature>
<dbReference type="Proteomes" id="UP000030002">
    <property type="component" value="Unassembled WGS sequence"/>
</dbReference>
<dbReference type="OrthoDB" id="3258243at2"/>
<protein>
    <submittedName>
        <fullName evidence="6">LacI family transcription regulator</fullName>
    </submittedName>
</protein>
<dbReference type="Pfam" id="PF13377">
    <property type="entry name" value="Peripla_BP_3"/>
    <property type="match status" value="1"/>
</dbReference>
<dbReference type="InterPro" id="IPR000843">
    <property type="entry name" value="HTH_LacI"/>
</dbReference>
<keyword evidence="3" id="KW-0804">Transcription</keyword>
<name>A0A0A0J438_9MICO</name>
<sequence length="358" mass="38586">MERRPTIYDVARAAGVAASTVSRAFARPGRVIAETAARIFEAARDLGYRASALPGLTTSRTKTLALVVTDITNPFYAEIIRGAHEAAADLGYTLSLSHTQEDAEVERAWIEHELSSVEGMVLASSRMSDSTIRTLAKQKPVVVLNRRLPEVPCLLVDNARGTRRALEHLGELGHTSVTYVGGPESSWTDGTRWQALREAGFELDIKVRRIGPTQKPTIDAGFARVREILAQPTTAVIAYNDVLAIGVIKGLHRVGVKVPDDISVIGFDNVLLAEVIEPELTTVAAPLRQQGETAVRNLVALTQGAHTTSREPLVMPVHLVVRRSTAQRSRKRTSPALGTTNDSSSASSAARSMESGST</sequence>
<dbReference type="SUPFAM" id="SSF53822">
    <property type="entry name" value="Periplasmic binding protein-like I"/>
    <property type="match status" value="1"/>
</dbReference>
<dbReference type="EMBL" id="AVPJ01000015">
    <property type="protein sequence ID" value="KGN30887.1"/>
    <property type="molecule type" value="Genomic_DNA"/>
</dbReference>
<comment type="caution">
    <text evidence="6">The sequence shown here is derived from an EMBL/GenBank/DDBJ whole genome shotgun (WGS) entry which is preliminary data.</text>
</comment>
<feature type="region of interest" description="Disordered" evidence="4">
    <location>
        <begin position="324"/>
        <end position="358"/>
    </location>
</feature>
<dbReference type="Gene3D" id="1.10.260.40">
    <property type="entry name" value="lambda repressor-like DNA-binding domains"/>
    <property type="match status" value="1"/>
</dbReference>
<dbReference type="GO" id="GO:0003700">
    <property type="term" value="F:DNA-binding transcription factor activity"/>
    <property type="evidence" value="ECO:0007669"/>
    <property type="project" value="TreeGrafter"/>
</dbReference>
<reference evidence="6 7" key="1">
    <citation type="submission" date="2013-08" db="EMBL/GenBank/DDBJ databases">
        <title>The genome sequence of Knoellia sinensis.</title>
        <authorList>
            <person name="Zhu W."/>
            <person name="Wang G."/>
        </authorList>
    </citation>
    <scope>NUCLEOTIDE SEQUENCE [LARGE SCALE GENOMIC DNA]</scope>
    <source>
        <strain evidence="6 7">KCTC 19936</strain>
    </source>
</reference>
<evidence type="ECO:0000256" key="3">
    <source>
        <dbReference type="ARBA" id="ARBA00023163"/>
    </source>
</evidence>
<dbReference type="InterPro" id="IPR046335">
    <property type="entry name" value="LacI/GalR-like_sensor"/>
</dbReference>
<evidence type="ECO:0000256" key="1">
    <source>
        <dbReference type="ARBA" id="ARBA00023015"/>
    </source>
</evidence>
<dbReference type="RefSeq" id="WP_035918044.1">
    <property type="nucleotide sequence ID" value="NZ_AVPJ01000015.1"/>
</dbReference>